<feature type="compositionally biased region" description="Low complexity" evidence="1">
    <location>
        <begin position="396"/>
        <end position="408"/>
    </location>
</feature>
<reference evidence="3 4" key="1">
    <citation type="journal article" date="2021" name="Nat. Commun.">
        <title>Genetic determinants of endophytism in the Arabidopsis root mycobiome.</title>
        <authorList>
            <person name="Mesny F."/>
            <person name="Miyauchi S."/>
            <person name="Thiergart T."/>
            <person name="Pickel B."/>
            <person name="Atanasova L."/>
            <person name="Karlsson M."/>
            <person name="Huettel B."/>
            <person name="Barry K.W."/>
            <person name="Haridas S."/>
            <person name="Chen C."/>
            <person name="Bauer D."/>
            <person name="Andreopoulos W."/>
            <person name="Pangilinan J."/>
            <person name="LaButti K."/>
            <person name="Riley R."/>
            <person name="Lipzen A."/>
            <person name="Clum A."/>
            <person name="Drula E."/>
            <person name="Henrissat B."/>
            <person name="Kohler A."/>
            <person name="Grigoriev I.V."/>
            <person name="Martin F.M."/>
            <person name="Hacquard S."/>
        </authorList>
    </citation>
    <scope>NUCLEOTIDE SEQUENCE [LARGE SCALE GENOMIC DNA]</scope>
    <source>
        <strain evidence="3 4">MPI-SDFR-AT-0080</strain>
    </source>
</reference>
<keyword evidence="3" id="KW-0378">Hydrolase</keyword>
<dbReference type="InterPro" id="IPR036322">
    <property type="entry name" value="WD40_repeat_dom_sf"/>
</dbReference>
<dbReference type="GO" id="GO:0004519">
    <property type="term" value="F:endonuclease activity"/>
    <property type="evidence" value="ECO:0007669"/>
    <property type="project" value="UniProtKB-KW"/>
</dbReference>
<accession>A0ABQ8GFN5</accession>
<dbReference type="InterPro" id="IPR000300">
    <property type="entry name" value="IPPc"/>
</dbReference>
<protein>
    <submittedName>
        <fullName evidence="3">Endonuclease/exonuclease/phosphatase</fullName>
    </submittedName>
</protein>
<keyword evidence="3" id="KW-0255">Endonuclease</keyword>
<dbReference type="InterPro" id="IPR046985">
    <property type="entry name" value="IP5"/>
</dbReference>
<dbReference type="PANTHER" id="PTHR11200">
    <property type="entry name" value="INOSITOL 5-PHOSPHATASE"/>
    <property type="match status" value="1"/>
</dbReference>
<proteinExistence type="predicted"/>
<keyword evidence="3" id="KW-0540">Nuclease</keyword>
<dbReference type="SUPFAM" id="SSF50978">
    <property type="entry name" value="WD40 repeat-like"/>
    <property type="match status" value="1"/>
</dbReference>
<feature type="compositionally biased region" description="Polar residues" evidence="1">
    <location>
        <begin position="31"/>
        <end position="47"/>
    </location>
</feature>
<feature type="compositionally biased region" description="Basic and acidic residues" evidence="1">
    <location>
        <begin position="361"/>
        <end position="377"/>
    </location>
</feature>
<evidence type="ECO:0000256" key="1">
    <source>
        <dbReference type="SAM" id="MobiDB-lite"/>
    </source>
</evidence>
<dbReference type="Gene3D" id="2.130.10.10">
    <property type="entry name" value="YVTN repeat-like/Quinoprotein amine dehydrogenase"/>
    <property type="match status" value="1"/>
</dbReference>
<feature type="compositionally biased region" description="Polar residues" evidence="1">
    <location>
        <begin position="11"/>
        <end position="23"/>
    </location>
</feature>
<feature type="compositionally biased region" description="Basic and acidic residues" evidence="1">
    <location>
        <begin position="58"/>
        <end position="68"/>
    </location>
</feature>
<keyword evidence="4" id="KW-1185">Reference proteome</keyword>
<dbReference type="SMART" id="SM00320">
    <property type="entry name" value="WD40"/>
    <property type="match status" value="3"/>
</dbReference>
<dbReference type="InterPro" id="IPR001680">
    <property type="entry name" value="WD40_rpt"/>
</dbReference>
<name>A0ABQ8GFN5_9PEZI</name>
<dbReference type="Proteomes" id="UP000774617">
    <property type="component" value="Unassembled WGS sequence"/>
</dbReference>
<dbReference type="EMBL" id="JAGTJR010000009">
    <property type="protein sequence ID" value="KAH7054209.1"/>
    <property type="molecule type" value="Genomic_DNA"/>
</dbReference>
<dbReference type="InterPro" id="IPR015943">
    <property type="entry name" value="WD40/YVTN_repeat-like_dom_sf"/>
</dbReference>
<feature type="compositionally biased region" description="Polar residues" evidence="1">
    <location>
        <begin position="303"/>
        <end position="312"/>
    </location>
</feature>
<sequence length="1215" mass="134846">MDKPPGRTESTDGSSIKPVSSLRSHFENMLHRQSSSTTDPPRSNNARPSLGNIFDGPEEIRARPDGRMSLDLPRPNVGLRSTSPKGLYAPPRTPETRGMAIDTSRSRPISMYQLSPRSSPPRSPTRSPPVVTVNSPKSPNHFSDPDMKSPPPRSTPQPSQPSPSPLSGSPHGSGFRHFRVQSKATTPAIEALQAPFLQAAAKSTPSPDPSKHTHTPSEKEVGTRPASVISSGGGPPPINRAGKPKIPSKPASVSGTSVSAATGKASLAVEAGNASAEERISPFSTPPSSDESGHHSPSPPRGQVNSISSSLPATKRASYFQQQQQQQPQRPQEARELPKQPSLRSLKAPADVSAGEASDSLDERPGLPPRRGGDIRRSKPPPPDPPPARRSMDTSRAAVLDAARVAAANEPTPKLPKRTATFGPSKSPRLNGSQQKIPPQPSQRLVQAAKQPQTQRYSALYKYDSDEMEQPSEGPTPILSEYPDSSQANRRPPMFRQRPREIALGYDTKLFAICGEIVCSSGYLTRAWNLVTGDMILNTALGESTKMTAMAFRPSTDVEKEGNSIWFGSEKGELFELDVPSGAVIAEKRSAHSSKIVKIYRYAAEMWTIDEDGKVDIWPPDETGSPTLHQTPNSFRIPKSHNCSIVAGNKLWVSHGKEIRVFQRSPEHNGFFPVLSQPLSHPNAGEVTSAAMIPSQPDRIYFGHNDGKVTVYSRKDYSCLGVVSVSLYKISCLSGAGDYLWAGYNTGMVYVYDTTQTPWQVKKDWHAHDNPIAGIIVDRSSLWKMDRLQVASLGTDSVIRIWDGMLKEDWLEQDMQMHDREFCDFREISATVMTWNAGASKPTSLRFEEQDGNFFRDLLSPENPSDILVFGFQELVDLEDKKVTAKSFFKSSKKKDASEQEHMSRQYRAWRDHLIRCIDDYIPGERYTLLHTANLVGLFTCVFVKESERMRIRDLSAAEVKLGMGGLHGNKGALVVRFILDDSSICFVNCHLAAGQTQTVHRNNDVAAIMETSALPPQMDLGARADMFVGGGDGSMIMDHEICILNGDLNYRIDSMTRDAVIRCVNEGNLTRLLENDQLLRSKRRNPGFRLRAFNECPITFAPTYKYDVGTDRYDTSEKKRSPAWCDRLLYRGRDRISQLDYRRHEVRVSDHRPVSGRFRIRIKTINPKRRAIVWEQCEQRFEDLKQRLATDIKLDYLINVFGLSSKDAKKLLKL</sequence>
<comment type="caution">
    <text evidence="3">The sequence shown here is derived from an EMBL/GenBank/DDBJ whole genome shotgun (WGS) entry which is preliminary data.</text>
</comment>
<evidence type="ECO:0000313" key="4">
    <source>
        <dbReference type="Proteomes" id="UP000774617"/>
    </source>
</evidence>
<dbReference type="InterPro" id="IPR036691">
    <property type="entry name" value="Endo/exonu/phosph_ase_sf"/>
</dbReference>
<dbReference type="Pfam" id="PF22669">
    <property type="entry name" value="Exo_endo_phos2"/>
    <property type="match status" value="1"/>
</dbReference>
<dbReference type="SMART" id="SM00128">
    <property type="entry name" value="IPPc"/>
    <property type="match status" value="1"/>
</dbReference>
<feature type="compositionally biased region" description="Low complexity" evidence="1">
    <location>
        <begin position="321"/>
        <end position="331"/>
    </location>
</feature>
<feature type="compositionally biased region" description="Pro residues" evidence="1">
    <location>
        <begin position="118"/>
        <end position="127"/>
    </location>
</feature>
<dbReference type="SUPFAM" id="SSF56219">
    <property type="entry name" value="DNase I-like"/>
    <property type="match status" value="1"/>
</dbReference>
<feature type="compositionally biased region" description="Low complexity" evidence="1">
    <location>
        <begin position="251"/>
        <end position="263"/>
    </location>
</feature>
<dbReference type="PANTHER" id="PTHR11200:SF240">
    <property type="entry name" value="INOSITOL POLYPHOSPHATE 5-PHOSPHATASE C9G1.10C-RELATED"/>
    <property type="match status" value="1"/>
</dbReference>
<feature type="domain" description="Inositol polyphosphate-related phosphatase" evidence="2">
    <location>
        <begin position="826"/>
        <end position="1167"/>
    </location>
</feature>
<evidence type="ECO:0000259" key="2">
    <source>
        <dbReference type="SMART" id="SM00128"/>
    </source>
</evidence>
<feature type="region of interest" description="Disordered" evidence="1">
    <location>
        <begin position="1"/>
        <end position="493"/>
    </location>
</feature>
<gene>
    <name evidence="3" type="ORF">B0J12DRAFT_447607</name>
</gene>
<feature type="compositionally biased region" description="Basic and acidic residues" evidence="1">
    <location>
        <begin position="1"/>
        <end position="10"/>
    </location>
</feature>
<organism evidence="3 4">
    <name type="scientific">Macrophomina phaseolina</name>
    <dbReference type="NCBI Taxonomy" id="35725"/>
    <lineage>
        <taxon>Eukaryota</taxon>
        <taxon>Fungi</taxon>
        <taxon>Dikarya</taxon>
        <taxon>Ascomycota</taxon>
        <taxon>Pezizomycotina</taxon>
        <taxon>Dothideomycetes</taxon>
        <taxon>Dothideomycetes incertae sedis</taxon>
        <taxon>Botryosphaeriales</taxon>
        <taxon>Botryosphaeriaceae</taxon>
        <taxon>Macrophomina</taxon>
    </lineage>
</organism>
<feature type="compositionally biased region" description="Pro residues" evidence="1">
    <location>
        <begin position="148"/>
        <end position="164"/>
    </location>
</feature>
<feature type="compositionally biased region" description="Basic and acidic residues" evidence="1">
    <location>
        <begin position="209"/>
        <end position="222"/>
    </location>
</feature>
<feature type="compositionally biased region" description="Polar residues" evidence="1">
    <location>
        <begin position="422"/>
        <end position="457"/>
    </location>
</feature>
<evidence type="ECO:0000313" key="3">
    <source>
        <dbReference type="EMBL" id="KAH7054209.1"/>
    </source>
</evidence>
<dbReference type="Gene3D" id="3.60.10.10">
    <property type="entry name" value="Endonuclease/exonuclease/phosphatase"/>
    <property type="match status" value="1"/>
</dbReference>